<dbReference type="AlphaFoldDB" id="A0A367FQ28"/>
<reference evidence="1 2" key="1">
    <citation type="submission" date="2018-06" db="EMBL/GenBank/DDBJ databases">
        <title>Sphaerisporangium craniellae sp. nov., isolated from a marine sponge in the South China Sea.</title>
        <authorList>
            <person name="Li L."/>
        </authorList>
    </citation>
    <scope>NUCLEOTIDE SEQUENCE [LARGE SCALE GENOMIC DNA]</scope>
    <source>
        <strain evidence="1 2">CCTCC AA 208026</strain>
    </source>
</reference>
<name>A0A367FQ28_9ACTN</name>
<evidence type="ECO:0000313" key="1">
    <source>
        <dbReference type="EMBL" id="RCG31942.1"/>
    </source>
</evidence>
<proteinExistence type="predicted"/>
<gene>
    <name evidence="1" type="ORF">DQ384_05210</name>
</gene>
<accession>A0A367FQ28</accession>
<comment type="caution">
    <text evidence="1">The sequence shown here is derived from an EMBL/GenBank/DDBJ whole genome shotgun (WGS) entry which is preliminary data.</text>
</comment>
<dbReference type="EMBL" id="QOIL01000003">
    <property type="protein sequence ID" value="RCG31942.1"/>
    <property type="molecule type" value="Genomic_DNA"/>
</dbReference>
<organism evidence="1 2">
    <name type="scientific">Sphaerisporangium album</name>
    <dbReference type="NCBI Taxonomy" id="509200"/>
    <lineage>
        <taxon>Bacteria</taxon>
        <taxon>Bacillati</taxon>
        <taxon>Actinomycetota</taxon>
        <taxon>Actinomycetes</taxon>
        <taxon>Streptosporangiales</taxon>
        <taxon>Streptosporangiaceae</taxon>
        <taxon>Sphaerisporangium</taxon>
    </lineage>
</organism>
<keyword evidence="2" id="KW-1185">Reference proteome</keyword>
<sequence length="89" mass="9860">MGMNITTDSNSDEAFAKAATQHITRTNLGGRVEVSVGGYFYTVTIPDNYRALIEYRRGWGGLENMHINATPNQDRALRAQLARTGDNRA</sequence>
<evidence type="ECO:0000313" key="2">
    <source>
        <dbReference type="Proteomes" id="UP000253094"/>
    </source>
</evidence>
<protein>
    <submittedName>
        <fullName evidence="1">Uncharacterized protein</fullName>
    </submittedName>
</protein>
<dbReference type="Proteomes" id="UP000253094">
    <property type="component" value="Unassembled WGS sequence"/>
</dbReference>